<evidence type="ECO:0000256" key="6">
    <source>
        <dbReference type="ARBA" id="ARBA00022692"/>
    </source>
</evidence>
<feature type="signal peptide" evidence="11">
    <location>
        <begin position="1"/>
        <end position="27"/>
    </location>
</feature>
<evidence type="ECO:0000259" key="12">
    <source>
        <dbReference type="Pfam" id="PF03934"/>
    </source>
</evidence>
<evidence type="ECO:0000256" key="2">
    <source>
        <dbReference type="ARBA" id="ARBA00007246"/>
    </source>
</evidence>
<dbReference type="PIRSF" id="PIRSF002786">
    <property type="entry name" value="XcpX"/>
    <property type="match status" value="1"/>
</dbReference>
<evidence type="ECO:0000256" key="8">
    <source>
        <dbReference type="ARBA" id="ARBA00022989"/>
    </source>
</evidence>
<dbReference type="Gene3D" id="3.30.1300.30">
    <property type="entry name" value="GSPII I/J protein-like"/>
    <property type="match status" value="1"/>
</dbReference>
<evidence type="ECO:0000313" key="14">
    <source>
        <dbReference type="EMBL" id="NNU44556.1"/>
    </source>
</evidence>
<evidence type="ECO:0000256" key="3">
    <source>
        <dbReference type="ARBA" id="ARBA00022448"/>
    </source>
</evidence>
<dbReference type="NCBIfam" id="NF037980">
    <property type="entry name" value="T2SS_GspK"/>
    <property type="match status" value="1"/>
</dbReference>
<evidence type="ECO:0000256" key="1">
    <source>
        <dbReference type="ARBA" id="ARBA00004533"/>
    </source>
</evidence>
<keyword evidence="4 10" id="KW-1003">Cell membrane</keyword>
<evidence type="ECO:0000256" key="5">
    <source>
        <dbReference type="ARBA" id="ARBA00022519"/>
    </source>
</evidence>
<dbReference type="InterPro" id="IPR049031">
    <property type="entry name" value="T2SSK_SAM-like_1st"/>
</dbReference>
<reference evidence="14 15" key="1">
    <citation type="submission" date="2020-05" db="EMBL/GenBank/DDBJ databases">
        <authorList>
            <person name="Khan S.A."/>
            <person name="Jeon C.O."/>
            <person name="Chun B.H."/>
        </authorList>
    </citation>
    <scope>NUCLEOTIDE SEQUENCE [LARGE SCALE GENOMIC DNA]</scope>
    <source>
        <strain evidence="14 15">B156</strain>
    </source>
</reference>
<dbReference type="Pfam" id="PF03934">
    <property type="entry name" value="T2SSK"/>
    <property type="match status" value="1"/>
</dbReference>
<feature type="chain" id="PRO_5032636126" description="Type II secretion system protein K" evidence="11">
    <location>
        <begin position="28"/>
        <end position="321"/>
    </location>
</feature>
<reference evidence="14 15" key="2">
    <citation type="submission" date="2020-06" db="EMBL/GenBank/DDBJ databases">
        <title>Ramlibacter rhizophilus sp. nov., isolated from rhizosphere soil of national flower Mugunghwa from South Korea.</title>
        <authorList>
            <person name="Zheng-Fei Y."/>
            <person name="Huan T."/>
        </authorList>
    </citation>
    <scope>NUCLEOTIDE SEQUENCE [LARGE SCALE GENOMIC DNA]</scope>
    <source>
        <strain evidence="14 15">B156</strain>
    </source>
</reference>
<gene>
    <name evidence="14" type="primary">gspK</name>
    <name evidence="14" type="ORF">HK415_17370</name>
</gene>
<evidence type="ECO:0000256" key="11">
    <source>
        <dbReference type="SAM" id="SignalP"/>
    </source>
</evidence>
<keyword evidence="9 10" id="KW-0472">Membrane</keyword>
<feature type="domain" description="T2SS protein K second SAM-like" evidence="12">
    <location>
        <begin position="214"/>
        <end position="264"/>
    </location>
</feature>
<comment type="similarity">
    <text evidence="2 10">Belongs to the GSP K family.</text>
</comment>
<sequence length="321" mass="35277">MKKHAQRGAALLAAMLTVALVATFAAAALWQQWRTVEVEAAERSRMQSAWILNGALDWARLILREDFNADRTDHLAEPWAVPLQEARLSTFLAADPGNNMDLGDAQDVFLSGEIGDLQARLNLGALVQAGSLQPKLLESFERLFDVLGLPQAQLAQLAENLRFGSDISIDNRNAARAPLVPQRVEQLAWLGVAPETVAALEPYVTVLPSASTKVNLNTASAEVLYATGRNMSLADAKRLVAERERQHFRNVSDANKLVPGATFDLTTTSVDTQYFEVRGRLRIDKVVIEERSILQRTGPTVRTLQRERGASEGFAQAGVRR</sequence>
<dbReference type="Pfam" id="PF21687">
    <property type="entry name" value="T2SSK_1st"/>
    <property type="match status" value="1"/>
</dbReference>
<organism evidence="14 15">
    <name type="scientific">Ramlibacter montanisoli</name>
    <dbReference type="NCBI Taxonomy" id="2732512"/>
    <lineage>
        <taxon>Bacteria</taxon>
        <taxon>Pseudomonadati</taxon>
        <taxon>Pseudomonadota</taxon>
        <taxon>Betaproteobacteria</taxon>
        <taxon>Burkholderiales</taxon>
        <taxon>Comamonadaceae</taxon>
        <taxon>Ramlibacter</taxon>
    </lineage>
</organism>
<proteinExistence type="inferred from homology"/>
<evidence type="ECO:0000313" key="15">
    <source>
        <dbReference type="Proteomes" id="UP000552954"/>
    </source>
</evidence>
<evidence type="ECO:0000256" key="7">
    <source>
        <dbReference type="ARBA" id="ARBA00022927"/>
    </source>
</evidence>
<dbReference type="AlphaFoldDB" id="A0A849KGI9"/>
<dbReference type="EMBL" id="JABFCS010000001">
    <property type="protein sequence ID" value="NNU44556.1"/>
    <property type="molecule type" value="Genomic_DNA"/>
</dbReference>
<dbReference type="InterPro" id="IPR049179">
    <property type="entry name" value="T2SSK_SAM-like_2nd"/>
</dbReference>
<keyword evidence="11" id="KW-0732">Signal</keyword>
<dbReference type="SUPFAM" id="SSF158544">
    <property type="entry name" value="GspK insert domain-like"/>
    <property type="match status" value="1"/>
</dbReference>
<keyword evidence="8" id="KW-1133">Transmembrane helix</keyword>
<keyword evidence="5 10" id="KW-0997">Cell inner membrane</keyword>
<dbReference type="PANTHER" id="PTHR38831:SF1">
    <property type="entry name" value="TYPE II SECRETION SYSTEM PROTEIN K-RELATED"/>
    <property type="match status" value="1"/>
</dbReference>
<dbReference type="PANTHER" id="PTHR38831">
    <property type="entry name" value="TYPE II SECRETION SYSTEM PROTEIN K"/>
    <property type="match status" value="1"/>
</dbReference>
<name>A0A849KGI9_9BURK</name>
<comment type="subcellular location">
    <subcellularLocation>
        <location evidence="1 10">Cell inner membrane</location>
    </subcellularLocation>
</comment>
<accession>A0A849KGI9</accession>
<keyword evidence="6" id="KW-0812">Transmembrane</keyword>
<dbReference type="InterPro" id="IPR038072">
    <property type="entry name" value="GspK_central_sf"/>
</dbReference>
<protein>
    <recommendedName>
        <fullName evidence="10">Type II secretion system protein K</fullName>
    </recommendedName>
</protein>
<dbReference type="GO" id="GO:0009306">
    <property type="term" value="P:protein secretion"/>
    <property type="evidence" value="ECO:0007669"/>
    <property type="project" value="InterPro"/>
</dbReference>
<keyword evidence="15" id="KW-1185">Reference proteome</keyword>
<comment type="caution">
    <text evidence="14">The sequence shown here is derived from an EMBL/GenBank/DDBJ whole genome shotgun (WGS) entry which is preliminary data.</text>
</comment>
<evidence type="ECO:0000259" key="13">
    <source>
        <dbReference type="Pfam" id="PF21687"/>
    </source>
</evidence>
<evidence type="ECO:0000256" key="10">
    <source>
        <dbReference type="PIRNR" id="PIRNR002786"/>
    </source>
</evidence>
<dbReference type="GO" id="GO:0005886">
    <property type="term" value="C:plasma membrane"/>
    <property type="evidence" value="ECO:0007669"/>
    <property type="project" value="UniProtKB-SubCell"/>
</dbReference>
<dbReference type="RefSeq" id="WP_171561448.1">
    <property type="nucleotide sequence ID" value="NZ_JABFCS010000001.1"/>
</dbReference>
<keyword evidence="7" id="KW-0653">Protein transport</keyword>
<evidence type="ECO:0000256" key="9">
    <source>
        <dbReference type="ARBA" id="ARBA00023136"/>
    </source>
</evidence>
<keyword evidence="3 10" id="KW-0813">Transport</keyword>
<feature type="domain" description="T2SS protein K first SAM-like" evidence="13">
    <location>
        <begin position="119"/>
        <end position="208"/>
    </location>
</feature>
<dbReference type="InterPro" id="IPR045584">
    <property type="entry name" value="Pilin-like"/>
</dbReference>
<evidence type="ECO:0000256" key="4">
    <source>
        <dbReference type="ARBA" id="ARBA00022475"/>
    </source>
</evidence>
<dbReference type="SUPFAM" id="SSF54523">
    <property type="entry name" value="Pili subunits"/>
    <property type="match status" value="1"/>
</dbReference>
<dbReference type="InterPro" id="IPR005628">
    <property type="entry name" value="GspK"/>
</dbReference>
<dbReference type="Proteomes" id="UP000552954">
    <property type="component" value="Unassembled WGS sequence"/>
</dbReference>